<dbReference type="PANTHER" id="PTHR43689:SF8">
    <property type="entry name" value="ALPHA_BETA-HYDROLASES SUPERFAMILY PROTEIN"/>
    <property type="match status" value="1"/>
</dbReference>
<dbReference type="RefSeq" id="WP_201370685.1">
    <property type="nucleotide sequence ID" value="NZ_BNJG01000001.1"/>
</dbReference>
<evidence type="ECO:0000259" key="2">
    <source>
        <dbReference type="Pfam" id="PF00561"/>
    </source>
</evidence>
<proteinExistence type="predicted"/>
<keyword evidence="3" id="KW-0378">Hydrolase</keyword>
<feature type="region of interest" description="Disordered" evidence="1">
    <location>
        <begin position="272"/>
        <end position="294"/>
    </location>
</feature>
<protein>
    <submittedName>
        <fullName evidence="3">Alpha/beta hydrolase</fullName>
    </submittedName>
</protein>
<dbReference type="Pfam" id="PF00561">
    <property type="entry name" value="Abhydrolase_1"/>
    <property type="match status" value="1"/>
</dbReference>
<organism evidence="3 4">
    <name type="scientific">Ktedonobacter robiniae</name>
    <dbReference type="NCBI Taxonomy" id="2778365"/>
    <lineage>
        <taxon>Bacteria</taxon>
        <taxon>Bacillati</taxon>
        <taxon>Chloroflexota</taxon>
        <taxon>Ktedonobacteria</taxon>
        <taxon>Ktedonobacterales</taxon>
        <taxon>Ktedonobacteraceae</taxon>
        <taxon>Ktedonobacter</taxon>
    </lineage>
</organism>
<dbReference type="EMBL" id="BNJG01000001">
    <property type="protein sequence ID" value="GHO53917.1"/>
    <property type="molecule type" value="Genomic_DNA"/>
</dbReference>
<dbReference type="PRINTS" id="PR00111">
    <property type="entry name" value="ABHYDROLASE"/>
</dbReference>
<dbReference type="GO" id="GO:0016787">
    <property type="term" value="F:hydrolase activity"/>
    <property type="evidence" value="ECO:0007669"/>
    <property type="project" value="UniProtKB-KW"/>
</dbReference>
<dbReference type="InterPro" id="IPR000073">
    <property type="entry name" value="AB_hydrolase_1"/>
</dbReference>
<comment type="caution">
    <text evidence="3">The sequence shown here is derived from an EMBL/GenBank/DDBJ whole genome shotgun (WGS) entry which is preliminary data.</text>
</comment>
<keyword evidence="4" id="KW-1185">Reference proteome</keyword>
<evidence type="ECO:0000313" key="4">
    <source>
        <dbReference type="Proteomes" id="UP000654345"/>
    </source>
</evidence>
<dbReference type="Proteomes" id="UP000654345">
    <property type="component" value="Unassembled WGS sequence"/>
</dbReference>
<name>A0ABQ3UMK8_9CHLR</name>
<accession>A0ABQ3UMK8</accession>
<gene>
    <name evidence="3" type="ORF">KSB_23920</name>
</gene>
<reference evidence="3 4" key="1">
    <citation type="journal article" date="2021" name="Int. J. Syst. Evol. Microbiol.">
        <title>Reticulibacter mediterranei gen. nov., sp. nov., within the new family Reticulibacteraceae fam. nov., and Ktedonospora formicarum gen. nov., sp. nov., Ktedonobacter robiniae sp. nov., Dictyobacter formicarum sp. nov. and Dictyobacter arantiisoli sp. nov., belonging to the class Ktedonobacteria.</title>
        <authorList>
            <person name="Yabe S."/>
            <person name="Zheng Y."/>
            <person name="Wang C.M."/>
            <person name="Sakai Y."/>
            <person name="Abe K."/>
            <person name="Yokota A."/>
            <person name="Donadio S."/>
            <person name="Cavaletti L."/>
            <person name="Monciardini P."/>
        </authorList>
    </citation>
    <scope>NUCLEOTIDE SEQUENCE [LARGE SCALE GENOMIC DNA]</scope>
    <source>
        <strain evidence="3 4">SOSP1-30</strain>
    </source>
</reference>
<evidence type="ECO:0000256" key="1">
    <source>
        <dbReference type="SAM" id="MobiDB-lite"/>
    </source>
</evidence>
<dbReference type="SUPFAM" id="SSF53474">
    <property type="entry name" value="alpha/beta-Hydrolases"/>
    <property type="match status" value="1"/>
</dbReference>
<dbReference type="PANTHER" id="PTHR43689">
    <property type="entry name" value="HYDROLASE"/>
    <property type="match status" value="1"/>
</dbReference>
<feature type="domain" description="AB hydrolase-1" evidence="2">
    <location>
        <begin position="21"/>
        <end position="251"/>
    </location>
</feature>
<sequence>MPTASIHNADLFYKEKGAGLPILLIHANGANADLWGSTFERLATRNRVIAYDRRGFSRSRQSPVGDLHRHTEDAATLLQQLHATPATIVGTDTGAIIALDLALHHPELVASLVLCEATFHLRKQKAVTAFLDNVRLRYLQKTKGLRAAAEAYYHDLLEDKSGDSGFTHLSPEWREVLLTNAEAALQENAAGTGEYIHTHELTQIKQPVTCLISTRSQPFFREVAQKLASALPQTRNRIITAAGHYMHIDQPNQFLHEITEALPDKLTLTPVAKSDKRARQNHKISNNSTIPRQP</sequence>
<evidence type="ECO:0000313" key="3">
    <source>
        <dbReference type="EMBL" id="GHO53917.1"/>
    </source>
</evidence>
<dbReference type="InterPro" id="IPR029058">
    <property type="entry name" value="AB_hydrolase_fold"/>
</dbReference>
<dbReference type="Gene3D" id="3.40.50.1820">
    <property type="entry name" value="alpha/beta hydrolase"/>
    <property type="match status" value="1"/>
</dbReference>
<feature type="compositionally biased region" description="Polar residues" evidence="1">
    <location>
        <begin position="283"/>
        <end position="294"/>
    </location>
</feature>